<dbReference type="Proteomes" id="UP000504638">
    <property type="component" value="Unplaced"/>
</dbReference>
<protein>
    <submittedName>
        <fullName evidence="2 4">Uncharacterized protein</fullName>
    </submittedName>
</protein>
<evidence type="ECO:0000313" key="3">
    <source>
        <dbReference type="Proteomes" id="UP000504638"/>
    </source>
</evidence>
<feature type="region of interest" description="Disordered" evidence="1">
    <location>
        <begin position="43"/>
        <end position="129"/>
    </location>
</feature>
<dbReference type="GeneID" id="54420361"/>
<evidence type="ECO:0000256" key="1">
    <source>
        <dbReference type="SAM" id="MobiDB-lite"/>
    </source>
</evidence>
<evidence type="ECO:0000313" key="4">
    <source>
        <dbReference type="RefSeq" id="XP_033532693.1"/>
    </source>
</evidence>
<organism evidence="2">
    <name type="scientific">Eremomyces bilateralis CBS 781.70</name>
    <dbReference type="NCBI Taxonomy" id="1392243"/>
    <lineage>
        <taxon>Eukaryota</taxon>
        <taxon>Fungi</taxon>
        <taxon>Dikarya</taxon>
        <taxon>Ascomycota</taxon>
        <taxon>Pezizomycotina</taxon>
        <taxon>Dothideomycetes</taxon>
        <taxon>Dothideomycetes incertae sedis</taxon>
        <taxon>Eremomycetales</taxon>
        <taxon>Eremomycetaceae</taxon>
        <taxon>Eremomyces</taxon>
    </lineage>
</organism>
<dbReference type="EMBL" id="ML975163">
    <property type="protein sequence ID" value="KAF1811062.1"/>
    <property type="molecule type" value="Genomic_DNA"/>
</dbReference>
<name>A0A6G1FZB8_9PEZI</name>
<feature type="compositionally biased region" description="Basic and acidic residues" evidence="1">
    <location>
        <begin position="226"/>
        <end position="245"/>
    </location>
</feature>
<keyword evidence="3" id="KW-1185">Reference proteome</keyword>
<feature type="compositionally biased region" description="Low complexity" evidence="1">
    <location>
        <begin position="82"/>
        <end position="93"/>
    </location>
</feature>
<accession>A0A6G1FZB8</accession>
<sequence>MNIQQTRSVTRAELFSGDEIPKPNPDVSDIELEDAVLTRRIDFEEFRPPTSSNLGEDAQLPEPDADEFEFRLFAPQKPKETSSGLQSSGPSASKIRIASPEPLAGDGAILTARDQSHYFTSPPTPQRKAELRSAAVTGDVVREWAQERWPGSELSWRVEKLVVGKGTLKRMARSEAHGAWDISQVAPDAIKGGKGESTEVPPASDFTPYHKRPGKKKRIKIRMRIRAAEVGKEEKAKKDEEEREKKTRRNREKKVKKKMRDKLKKTQEGEAEGEGGEEANGGGEDDVMEET</sequence>
<feature type="region of interest" description="Disordered" evidence="1">
    <location>
        <begin position="1"/>
        <end position="30"/>
    </location>
</feature>
<feature type="region of interest" description="Disordered" evidence="1">
    <location>
        <begin position="189"/>
        <end position="291"/>
    </location>
</feature>
<dbReference type="Pfam" id="PF09428">
    <property type="entry name" value="DUF2011"/>
    <property type="match status" value="1"/>
</dbReference>
<evidence type="ECO:0000313" key="2">
    <source>
        <dbReference type="EMBL" id="KAF1811062.1"/>
    </source>
</evidence>
<proteinExistence type="predicted"/>
<reference evidence="4" key="2">
    <citation type="submission" date="2020-04" db="EMBL/GenBank/DDBJ databases">
        <authorList>
            <consortium name="NCBI Genome Project"/>
        </authorList>
    </citation>
    <scope>NUCLEOTIDE SEQUENCE</scope>
    <source>
        <strain evidence="4">CBS 781.70</strain>
    </source>
</reference>
<reference evidence="2 4" key="1">
    <citation type="submission" date="2020-01" db="EMBL/GenBank/DDBJ databases">
        <authorList>
            <consortium name="DOE Joint Genome Institute"/>
            <person name="Haridas S."/>
            <person name="Albert R."/>
            <person name="Binder M."/>
            <person name="Bloem J."/>
            <person name="Labutti K."/>
            <person name="Salamov A."/>
            <person name="Andreopoulos B."/>
            <person name="Baker S.E."/>
            <person name="Barry K."/>
            <person name="Bills G."/>
            <person name="Bluhm B.H."/>
            <person name="Cannon C."/>
            <person name="Castanera R."/>
            <person name="Culley D.E."/>
            <person name="Daum C."/>
            <person name="Ezra D."/>
            <person name="Gonzalez J.B."/>
            <person name="Henrissat B."/>
            <person name="Kuo A."/>
            <person name="Liang C."/>
            <person name="Lipzen A."/>
            <person name="Lutzoni F."/>
            <person name="Magnuson J."/>
            <person name="Mondo S."/>
            <person name="Nolan M."/>
            <person name="Ohm R."/>
            <person name="Pangilinan J."/>
            <person name="Park H.-J."/>
            <person name="Ramirez L."/>
            <person name="Alfaro M."/>
            <person name="Sun H."/>
            <person name="Tritt A."/>
            <person name="Yoshinaga Y."/>
            <person name="Zwiers L.-H."/>
            <person name="Turgeon B.G."/>
            <person name="Goodwin S.B."/>
            <person name="Spatafora J.W."/>
            <person name="Crous P.W."/>
            <person name="Grigoriev I.V."/>
        </authorList>
    </citation>
    <scope>NUCLEOTIDE SEQUENCE</scope>
    <source>
        <strain evidence="2 4">CBS 781.70</strain>
    </source>
</reference>
<dbReference type="InterPro" id="IPR018555">
    <property type="entry name" value="C630.06c-like"/>
</dbReference>
<dbReference type="OrthoDB" id="5425061at2759"/>
<feature type="compositionally biased region" description="Basic residues" evidence="1">
    <location>
        <begin position="246"/>
        <end position="263"/>
    </location>
</feature>
<dbReference type="RefSeq" id="XP_033532693.1">
    <property type="nucleotide sequence ID" value="XM_033679791.1"/>
</dbReference>
<reference evidence="4" key="3">
    <citation type="submission" date="2025-04" db="UniProtKB">
        <authorList>
            <consortium name="RefSeq"/>
        </authorList>
    </citation>
    <scope>IDENTIFICATION</scope>
    <source>
        <strain evidence="4">CBS 781.70</strain>
    </source>
</reference>
<dbReference type="AlphaFoldDB" id="A0A6G1FZB8"/>
<feature type="compositionally biased region" description="Acidic residues" evidence="1">
    <location>
        <begin position="269"/>
        <end position="291"/>
    </location>
</feature>
<feature type="compositionally biased region" description="Basic residues" evidence="1">
    <location>
        <begin position="209"/>
        <end position="225"/>
    </location>
</feature>
<gene>
    <name evidence="2 4" type="ORF">P152DRAFT_459944</name>
</gene>